<sequence>MISKWRWLLTQLTRTLWLRASLFAVLAIVTALIAIPVQSLIESPLPFEIGSEAVRGILNILASSMLAVTTFSLSVMVSAYTAASSSATPRATQLVRQDSTTQNVLATFIGSFLYSLVGIIALSTDVYGENGRLILFTVTIGVIILIVVTILRWIEHLSLLGRLSETTNRVEDALTQAMKQRIDYPCLGAKRLDKENPPKKGKNAVYINKVGYIEHIDLGGLNRCAESNETEICLYIEPGHFVHPGEAVAYYDGKQSDSIDETVIKALSINDLRSFDQDPRFGFTVLAEIASRALSPAVNDPGTAIDILSRAVRVLSLWCDHKKLDDSNDNIAYPYVRMPEVKLDSLFDDIFLPISRDGAGMLEIHLRLQKSLLALKQISPDCFAECVEKHSDLAYQRALLALELDADIARLQNLRNAVKSE</sequence>
<feature type="transmembrane region" description="Helical" evidence="1">
    <location>
        <begin position="16"/>
        <end position="37"/>
    </location>
</feature>
<evidence type="ECO:0000313" key="3">
    <source>
        <dbReference type="Proteomes" id="UP001501476"/>
    </source>
</evidence>
<gene>
    <name evidence="2" type="ORF">GCM10008964_26040</name>
</gene>
<evidence type="ECO:0000256" key="1">
    <source>
        <dbReference type="SAM" id="Phobius"/>
    </source>
</evidence>
<dbReference type="EMBL" id="BAAADG010000018">
    <property type="protein sequence ID" value="GAA0233551.1"/>
    <property type="molecule type" value="Genomic_DNA"/>
</dbReference>
<dbReference type="Pfam" id="PF10011">
    <property type="entry name" value="DUF2254"/>
    <property type="match status" value="1"/>
</dbReference>
<keyword evidence="1" id="KW-1133">Transmembrane helix</keyword>
<proteinExistence type="predicted"/>
<dbReference type="RefSeq" id="WP_286303455.1">
    <property type="nucleotide sequence ID" value="NZ_AP027741.1"/>
</dbReference>
<dbReference type="Proteomes" id="UP001501476">
    <property type="component" value="Unassembled WGS sequence"/>
</dbReference>
<organism evidence="2 3">
    <name type="scientific">Methylophaga marina</name>
    <dbReference type="NCBI Taxonomy" id="45495"/>
    <lineage>
        <taxon>Bacteria</taxon>
        <taxon>Pseudomonadati</taxon>
        <taxon>Pseudomonadota</taxon>
        <taxon>Gammaproteobacteria</taxon>
        <taxon>Thiotrichales</taxon>
        <taxon>Piscirickettsiaceae</taxon>
        <taxon>Methylophaga</taxon>
    </lineage>
</organism>
<protein>
    <submittedName>
        <fullName evidence="2">DUF2254 domain-containing protein</fullName>
    </submittedName>
</protein>
<dbReference type="InterPro" id="IPR018723">
    <property type="entry name" value="DUF2254_membrane"/>
</dbReference>
<feature type="transmembrane region" description="Helical" evidence="1">
    <location>
        <begin position="134"/>
        <end position="154"/>
    </location>
</feature>
<keyword evidence="1" id="KW-0812">Transmembrane</keyword>
<reference evidence="2 3" key="1">
    <citation type="journal article" date="2019" name="Int. J. Syst. Evol. Microbiol.">
        <title>The Global Catalogue of Microorganisms (GCM) 10K type strain sequencing project: providing services to taxonomists for standard genome sequencing and annotation.</title>
        <authorList>
            <consortium name="The Broad Institute Genomics Platform"/>
            <consortium name="The Broad Institute Genome Sequencing Center for Infectious Disease"/>
            <person name="Wu L."/>
            <person name="Ma J."/>
        </authorList>
    </citation>
    <scope>NUCLEOTIDE SEQUENCE [LARGE SCALE GENOMIC DNA]</scope>
    <source>
        <strain evidence="2 3">JCM 6886</strain>
    </source>
</reference>
<feature type="transmembrane region" description="Helical" evidence="1">
    <location>
        <begin position="104"/>
        <end position="122"/>
    </location>
</feature>
<comment type="caution">
    <text evidence="2">The sequence shown here is derived from an EMBL/GenBank/DDBJ whole genome shotgun (WGS) entry which is preliminary data.</text>
</comment>
<keyword evidence="3" id="KW-1185">Reference proteome</keyword>
<accession>A0ABN0TYN4</accession>
<name>A0ABN0TYN4_9GAMM</name>
<evidence type="ECO:0000313" key="2">
    <source>
        <dbReference type="EMBL" id="GAA0233551.1"/>
    </source>
</evidence>
<keyword evidence="1" id="KW-0472">Membrane</keyword>
<feature type="transmembrane region" description="Helical" evidence="1">
    <location>
        <begin position="57"/>
        <end position="83"/>
    </location>
</feature>